<evidence type="ECO:0000256" key="3">
    <source>
        <dbReference type="SAM" id="MobiDB-lite"/>
    </source>
</evidence>
<dbReference type="Gene3D" id="1.25.40.10">
    <property type="entry name" value="Tetratricopeptide repeat domain"/>
    <property type="match status" value="1"/>
</dbReference>
<dbReference type="Pfam" id="PF00196">
    <property type="entry name" value="GerE"/>
    <property type="match status" value="1"/>
</dbReference>
<dbReference type="Gene3D" id="1.10.10.10">
    <property type="entry name" value="Winged helix-like DNA-binding domain superfamily/Winged helix DNA-binding domain"/>
    <property type="match status" value="1"/>
</dbReference>
<dbReference type="Proteomes" id="UP001165283">
    <property type="component" value="Unassembled WGS sequence"/>
</dbReference>
<dbReference type="SUPFAM" id="SSF52540">
    <property type="entry name" value="P-loop containing nucleoside triphosphate hydrolases"/>
    <property type="match status" value="1"/>
</dbReference>
<feature type="region of interest" description="Disordered" evidence="3">
    <location>
        <begin position="759"/>
        <end position="792"/>
    </location>
</feature>
<dbReference type="RefSeq" id="WP_252436072.1">
    <property type="nucleotide sequence ID" value="NZ_JAGSOV010000011.1"/>
</dbReference>
<dbReference type="SMART" id="SM00421">
    <property type="entry name" value="HTH_LUXR"/>
    <property type="match status" value="1"/>
</dbReference>
<dbReference type="InterPro" id="IPR041664">
    <property type="entry name" value="AAA_16"/>
</dbReference>
<dbReference type="CDD" id="cd06170">
    <property type="entry name" value="LuxR_C_like"/>
    <property type="match status" value="1"/>
</dbReference>
<name>A0ABT0ZUU9_9PSEU</name>
<evidence type="ECO:0000259" key="4">
    <source>
        <dbReference type="PROSITE" id="PS50043"/>
    </source>
</evidence>
<protein>
    <submittedName>
        <fullName evidence="5">AAA family ATPase</fullName>
    </submittedName>
</protein>
<evidence type="ECO:0000256" key="1">
    <source>
        <dbReference type="ARBA" id="ARBA00022741"/>
    </source>
</evidence>
<reference evidence="5" key="1">
    <citation type="submission" date="2021-04" db="EMBL/GenBank/DDBJ databases">
        <title>Pseudonocardia sp. nov., isolated from sandy soil of mangrove forest.</title>
        <authorList>
            <person name="Zan Z."/>
            <person name="Huang R."/>
            <person name="Liu W."/>
        </authorList>
    </citation>
    <scope>NUCLEOTIDE SEQUENCE</scope>
    <source>
        <strain evidence="5">S2-4</strain>
    </source>
</reference>
<dbReference type="PRINTS" id="PR00038">
    <property type="entry name" value="HTHLUXR"/>
</dbReference>
<dbReference type="InterPro" id="IPR000792">
    <property type="entry name" value="Tscrpt_reg_LuxR_C"/>
</dbReference>
<proteinExistence type="predicted"/>
<accession>A0ABT0ZUU9</accession>
<dbReference type="InterPro" id="IPR027417">
    <property type="entry name" value="P-loop_NTPase"/>
</dbReference>
<dbReference type="InterPro" id="IPR016032">
    <property type="entry name" value="Sig_transdc_resp-reg_C-effctor"/>
</dbReference>
<keyword evidence="1" id="KW-0547">Nucleotide-binding</keyword>
<dbReference type="PROSITE" id="PS50043">
    <property type="entry name" value="HTH_LUXR_2"/>
    <property type="match status" value="1"/>
</dbReference>
<dbReference type="InterPro" id="IPR036388">
    <property type="entry name" value="WH-like_DNA-bd_sf"/>
</dbReference>
<sequence>MSGRSIPPPAVGRILVGRDRERARLGAALAEAAAGRMAAVFVTGEAGVGKSRLVAELVAQARAGGAVVLAGAASGVAGSPPFRPVLSGLRALRSSRDATEPPEPWADRLDELLAAAPTGAAPSRAEVMDLLHRAVLRLAETSVVVLVVEDLQWVDRSTRDLLAYLVADPPPGRVLLVATHRTGRRPDTASARVLIGELARHQRVRTVDVAPLARAAVAELVESAAPGRPELVELVWQRSAGNALIAEQTLLAALDGDPLALPVGLRELVLSRLALLSGDALRAVRAVAVADGPLPHRLLEAVLGGGGELLGALREAADAGIVVAEDAGEAHRDSYRLPNGLLTEVVRRELLPGERIDLHRRYAAALSAGWARELPGVDIRLAHHWHAAGEDGPALAAAVAAARSAEAAHDLAAAHRHWLRAAGLAGRSRGEVTVDRTGCLERAAECAHLAGDPAAAVVALSAVAGSGERARAERAARLAEYLLAAGRGREAGPLLDRAGAARDAGAEVLGARAELLWAAGEVSGAQETAGRLLGVVGSAAPAARARCLAVLGASRRDPAAGEVLLREAVATAERSGDPAAIARTHRGLAELLCGPLDEPARGAEAAVAGADRAAALGMARGAGAGLLAVAAAGLFGLGRWDEAAAVLERAWRTAPTGVAELEVRLARARLSTARGRFADAEDDLAAARPLAAGTPGPHHRVALLTAAADLALWRLRPDLALDHVAAALDVLEQGPDQPEPLAAVLERGARARAELTRLGVRRPDDGLTARSRRHGDEPARRAAEPTPSARAGALGRLAEEGRAADRSDPQAWERVVRAWADLGRPYPTAYGHLRRAEGLLARRANSAAGVTALREAARTAEGLGAVPLLTEVRELAERARVRLAGADPVPAAAVGARADEDDELDALTARELEVLVELAGGRTNREIAGRLFISEKTVGVHVSRIYAKIGVHSRVQASAVLLRCRPERRRR</sequence>
<dbReference type="SUPFAM" id="SSF46894">
    <property type="entry name" value="C-terminal effector domain of the bipartite response regulators"/>
    <property type="match status" value="1"/>
</dbReference>
<dbReference type="Pfam" id="PF13191">
    <property type="entry name" value="AAA_16"/>
    <property type="match status" value="1"/>
</dbReference>
<keyword evidence="2" id="KW-0067">ATP-binding</keyword>
<feature type="compositionally biased region" description="Basic and acidic residues" evidence="3">
    <location>
        <begin position="774"/>
        <end position="783"/>
    </location>
</feature>
<dbReference type="PANTHER" id="PTHR16305:SF35">
    <property type="entry name" value="TRANSCRIPTIONAL ACTIVATOR DOMAIN"/>
    <property type="match status" value="1"/>
</dbReference>
<evidence type="ECO:0000256" key="2">
    <source>
        <dbReference type="ARBA" id="ARBA00022840"/>
    </source>
</evidence>
<dbReference type="InterPro" id="IPR011990">
    <property type="entry name" value="TPR-like_helical_dom_sf"/>
</dbReference>
<evidence type="ECO:0000313" key="5">
    <source>
        <dbReference type="EMBL" id="MCO1654454.1"/>
    </source>
</evidence>
<evidence type="ECO:0000313" key="6">
    <source>
        <dbReference type="Proteomes" id="UP001165283"/>
    </source>
</evidence>
<comment type="caution">
    <text evidence="5">The sequence shown here is derived from an EMBL/GenBank/DDBJ whole genome shotgun (WGS) entry which is preliminary data.</text>
</comment>
<organism evidence="5 6">
    <name type="scientific">Pseudonocardia humida</name>
    <dbReference type="NCBI Taxonomy" id="2800819"/>
    <lineage>
        <taxon>Bacteria</taxon>
        <taxon>Bacillati</taxon>
        <taxon>Actinomycetota</taxon>
        <taxon>Actinomycetes</taxon>
        <taxon>Pseudonocardiales</taxon>
        <taxon>Pseudonocardiaceae</taxon>
        <taxon>Pseudonocardia</taxon>
    </lineage>
</organism>
<dbReference type="PANTHER" id="PTHR16305">
    <property type="entry name" value="TESTICULAR SOLUBLE ADENYLYL CYCLASE"/>
    <property type="match status" value="1"/>
</dbReference>
<keyword evidence="6" id="KW-1185">Reference proteome</keyword>
<dbReference type="PROSITE" id="PS00622">
    <property type="entry name" value="HTH_LUXR_1"/>
    <property type="match status" value="1"/>
</dbReference>
<feature type="domain" description="HTH luxR-type" evidence="4">
    <location>
        <begin position="900"/>
        <end position="965"/>
    </location>
</feature>
<dbReference type="EMBL" id="JAGSOV010000011">
    <property type="protein sequence ID" value="MCO1654454.1"/>
    <property type="molecule type" value="Genomic_DNA"/>
</dbReference>
<gene>
    <name evidence="5" type="ORF">KDL28_05240</name>
</gene>